<feature type="chain" id="PRO_5024382326" evidence="1">
    <location>
        <begin position="29"/>
        <end position="98"/>
    </location>
</feature>
<dbReference type="Proteomes" id="UP000325255">
    <property type="component" value="Unassembled WGS sequence"/>
</dbReference>
<name>A0A5M6ITI3_9PROT</name>
<proteinExistence type="predicted"/>
<reference evidence="2 3" key="1">
    <citation type="submission" date="2019-09" db="EMBL/GenBank/DDBJ databases">
        <title>Genome sequence of Rhodovastum atsumiense, a diverse member of the Acetobacteraceae family of non-sulfur purple photosynthetic bacteria.</title>
        <authorList>
            <person name="Meyer T."/>
            <person name="Kyndt J."/>
        </authorList>
    </citation>
    <scope>NUCLEOTIDE SEQUENCE [LARGE SCALE GENOMIC DNA]</scope>
    <source>
        <strain evidence="2 3">DSM 21279</strain>
    </source>
</reference>
<sequence>MTRRRIRPTALAAIVMALGCLGGMAAQAQTPLTASATPGTLTVRPGEPAGAPIFHLFGLPVRVTAPVEPAYVGSAYRTFAGQAARSGEALLAQGIEER</sequence>
<comment type="caution">
    <text evidence="2">The sequence shown here is derived from an EMBL/GenBank/DDBJ whole genome shotgun (WGS) entry which is preliminary data.</text>
</comment>
<evidence type="ECO:0000313" key="3">
    <source>
        <dbReference type="Proteomes" id="UP000325255"/>
    </source>
</evidence>
<dbReference type="AlphaFoldDB" id="A0A5M6ITI3"/>
<feature type="signal peptide" evidence="1">
    <location>
        <begin position="1"/>
        <end position="28"/>
    </location>
</feature>
<dbReference type="RefSeq" id="WP_150042141.1">
    <property type="nucleotide sequence ID" value="NZ_OW485601.1"/>
</dbReference>
<accession>A0A5M6ITI3</accession>
<evidence type="ECO:0000256" key="1">
    <source>
        <dbReference type="SAM" id="SignalP"/>
    </source>
</evidence>
<dbReference type="EMBL" id="VWPK01000027">
    <property type="protein sequence ID" value="KAA5610858.1"/>
    <property type="molecule type" value="Genomic_DNA"/>
</dbReference>
<keyword evidence="3" id="KW-1185">Reference proteome</keyword>
<protein>
    <submittedName>
        <fullName evidence="2">Uncharacterized protein</fullName>
    </submittedName>
</protein>
<keyword evidence="1" id="KW-0732">Signal</keyword>
<gene>
    <name evidence="2" type="ORF">F1189_17440</name>
</gene>
<dbReference type="PROSITE" id="PS51257">
    <property type="entry name" value="PROKAR_LIPOPROTEIN"/>
    <property type="match status" value="1"/>
</dbReference>
<evidence type="ECO:0000313" key="2">
    <source>
        <dbReference type="EMBL" id="KAA5610858.1"/>
    </source>
</evidence>
<organism evidence="2 3">
    <name type="scientific">Rhodovastum atsumiense</name>
    <dbReference type="NCBI Taxonomy" id="504468"/>
    <lineage>
        <taxon>Bacteria</taxon>
        <taxon>Pseudomonadati</taxon>
        <taxon>Pseudomonadota</taxon>
        <taxon>Alphaproteobacteria</taxon>
        <taxon>Acetobacterales</taxon>
        <taxon>Acetobacteraceae</taxon>
        <taxon>Rhodovastum</taxon>
    </lineage>
</organism>